<gene>
    <name evidence="1" type="ORF">NUW54_g12387</name>
</gene>
<evidence type="ECO:0000313" key="2">
    <source>
        <dbReference type="Proteomes" id="UP001144978"/>
    </source>
</evidence>
<name>A0ACC1N090_9APHY</name>
<keyword evidence="2" id="KW-1185">Reference proteome</keyword>
<protein>
    <submittedName>
        <fullName evidence="1">Uncharacterized protein</fullName>
    </submittedName>
</protein>
<dbReference type="Proteomes" id="UP001144978">
    <property type="component" value="Unassembled WGS sequence"/>
</dbReference>
<accession>A0ACC1N090</accession>
<proteinExistence type="predicted"/>
<comment type="caution">
    <text evidence="1">The sequence shown here is derived from an EMBL/GenBank/DDBJ whole genome shotgun (WGS) entry which is preliminary data.</text>
</comment>
<organism evidence="1 2">
    <name type="scientific">Trametes sanguinea</name>
    <dbReference type="NCBI Taxonomy" id="158606"/>
    <lineage>
        <taxon>Eukaryota</taxon>
        <taxon>Fungi</taxon>
        <taxon>Dikarya</taxon>
        <taxon>Basidiomycota</taxon>
        <taxon>Agaricomycotina</taxon>
        <taxon>Agaricomycetes</taxon>
        <taxon>Polyporales</taxon>
        <taxon>Polyporaceae</taxon>
        <taxon>Trametes</taxon>
    </lineage>
</organism>
<sequence length="68" mass="7248">MTSPLPYPSSSNQSSYLHGYAGIEGYSSTCSDDSYGESAAYAHTASMEGLSWPCLSTLTDFEHELSGN</sequence>
<evidence type="ECO:0000313" key="1">
    <source>
        <dbReference type="EMBL" id="KAJ2971906.1"/>
    </source>
</evidence>
<dbReference type="EMBL" id="JANSHE010005254">
    <property type="protein sequence ID" value="KAJ2971906.1"/>
    <property type="molecule type" value="Genomic_DNA"/>
</dbReference>
<reference evidence="1" key="1">
    <citation type="submission" date="2022-08" db="EMBL/GenBank/DDBJ databases">
        <title>Genome Sequence of Pycnoporus sanguineus.</title>
        <authorList>
            <person name="Buettner E."/>
        </authorList>
    </citation>
    <scope>NUCLEOTIDE SEQUENCE</scope>
    <source>
        <strain evidence="1">CG-C14</strain>
    </source>
</reference>